<dbReference type="AlphaFoldDB" id="B9MK33"/>
<reference evidence="2" key="1">
    <citation type="submission" date="2009-01" db="EMBL/GenBank/DDBJ databases">
        <title>Complete sequence of chromosome of Anaerocellum thermophilum DSM 6725.</title>
        <authorList>
            <person name="Lucas S."/>
            <person name="Copeland A."/>
            <person name="Lapidus A."/>
            <person name="Glavina del Rio T."/>
            <person name="Tice H."/>
            <person name="Bruce D."/>
            <person name="Goodwin L."/>
            <person name="Pitluck S."/>
            <person name="Sims D."/>
            <person name="Meincke L."/>
            <person name="Brettin T."/>
            <person name="Detter J.C."/>
            <person name="Han C."/>
            <person name="Larimer F."/>
            <person name="Land M."/>
            <person name="Hauser L."/>
            <person name="Kyrpides N."/>
            <person name="Ovchinnikova G."/>
            <person name="Kataeva I."/>
            <person name="Adams M.W.W."/>
        </authorList>
    </citation>
    <scope>NUCLEOTIDE SEQUENCE [LARGE SCALE GENOMIC DNA]</scope>
    <source>
        <strain evidence="2">ATCC BAA-1888 / DSM 6725 / Z-1320</strain>
    </source>
</reference>
<evidence type="ECO:0000313" key="2">
    <source>
        <dbReference type="Proteomes" id="UP000007723"/>
    </source>
</evidence>
<dbReference type="KEGG" id="ate:Athe_1597"/>
<sequence length="52" mass="6321">MVSQKTFKRSLNVMKYGKYREHIKKVDWESCKKVLNNEQRKEWLMSGGSEER</sequence>
<organism evidence="1 2">
    <name type="scientific">Caldicellulosiruptor bescii (strain ATCC BAA-1888 / DSM 6725 / KCTC 15123 / Z-1320)</name>
    <name type="common">Anaerocellum thermophilum</name>
    <dbReference type="NCBI Taxonomy" id="521460"/>
    <lineage>
        <taxon>Bacteria</taxon>
        <taxon>Bacillati</taxon>
        <taxon>Bacillota</taxon>
        <taxon>Bacillota incertae sedis</taxon>
        <taxon>Caldicellulosiruptorales</taxon>
        <taxon>Caldicellulosiruptoraceae</taxon>
        <taxon>Caldicellulosiruptor</taxon>
    </lineage>
</organism>
<dbReference type="STRING" id="521460.Athe_1597"/>
<dbReference type="EMBL" id="CP001393">
    <property type="protein sequence ID" value="ACM60691.1"/>
    <property type="molecule type" value="Genomic_DNA"/>
</dbReference>
<accession>B9MK33</accession>
<proteinExistence type="predicted"/>
<evidence type="ECO:0000313" key="1">
    <source>
        <dbReference type="EMBL" id="ACM60691.1"/>
    </source>
</evidence>
<gene>
    <name evidence="1" type="ordered locus">Athe_1597</name>
</gene>
<protein>
    <submittedName>
        <fullName evidence="1">Uncharacterized protein</fullName>
    </submittedName>
</protein>
<dbReference type="HOGENOM" id="CLU_3077810_0_0_9"/>
<dbReference type="Proteomes" id="UP000007723">
    <property type="component" value="Chromosome"/>
</dbReference>
<name>B9MK33_CALBD</name>